<keyword evidence="13" id="KW-0378">Hydrolase</keyword>
<dbReference type="NCBIfam" id="TIGR00593">
    <property type="entry name" value="pola"/>
    <property type="match status" value="1"/>
</dbReference>
<accession>A0ABM7X354</accession>
<dbReference type="SUPFAM" id="SSF53098">
    <property type="entry name" value="Ribonuclease H-like"/>
    <property type="match status" value="1"/>
</dbReference>
<proteinExistence type="inferred from homology"/>
<dbReference type="CDD" id="cd06140">
    <property type="entry name" value="DNA_polA_I_Bacillus_like_exo"/>
    <property type="match status" value="1"/>
</dbReference>
<evidence type="ECO:0000256" key="8">
    <source>
        <dbReference type="ARBA" id="ARBA00022932"/>
    </source>
</evidence>
<organism evidence="16 17">
    <name type="scientific">Anaeromyxobacter oryzae</name>
    <dbReference type="NCBI Taxonomy" id="2918170"/>
    <lineage>
        <taxon>Bacteria</taxon>
        <taxon>Pseudomonadati</taxon>
        <taxon>Myxococcota</taxon>
        <taxon>Myxococcia</taxon>
        <taxon>Myxococcales</taxon>
        <taxon>Cystobacterineae</taxon>
        <taxon>Anaeromyxobacteraceae</taxon>
        <taxon>Anaeromyxobacter</taxon>
    </lineage>
</organism>
<dbReference type="SMART" id="SM00279">
    <property type="entry name" value="HhH2"/>
    <property type="match status" value="1"/>
</dbReference>
<comment type="similarity">
    <text evidence="1 13">Belongs to the DNA polymerase type-A family.</text>
</comment>
<name>A0ABM7X354_9BACT</name>
<keyword evidence="5 13" id="KW-0548">Nucleotidyltransferase</keyword>
<reference evidence="17" key="1">
    <citation type="journal article" date="2022" name="Int. J. Syst. Evol. Microbiol.">
        <title>Anaeromyxobacter oryzae sp. nov., Anaeromyxobacter diazotrophicus sp. nov. and Anaeromyxobacter paludicola sp. nov., isolated from paddy soils.</title>
        <authorList>
            <person name="Itoh H."/>
            <person name="Xu Z."/>
            <person name="Mise K."/>
            <person name="Masuda Y."/>
            <person name="Ushijima N."/>
            <person name="Hayakawa C."/>
            <person name="Shiratori Y."/>
            <person name="Senoo K."/>
        </authorList>
    </citation>
    <scope>NUCLEOTIDE SEQUENCE [LARGE SCALE GENOMIC DNA]</scope>
    <source>
        <strain evidence="17">Red232</strain>
    </source>
</reference>
<evidence type="ECO:0000256" key="11">
    <source>
        <dbReference type="ARBA" id="ARBA00049244"/>
    </source>
</evidence>
<evidence type="ECO:0000256" key="10">
    <source>
        <dbReference type="ARBA" id="ARBA00023204"/>
    </source>
</evidence>
<dbReference type="PANTHER" id="PTHR10133:SF27">
    <property type="entry name" value="DNA POLYMERASE NU"/>
    <property type="match status" value="1"/>
</dbReference>
<evidence type="ECO:0000256" key="1">
    <source>
        <dbReference type="ARBA" id="ARBA00007705"/>
    </source>
</evidence>
<dbReference type="Pfam" id="PF02739">
    <property type="entry name" value="5_3_exonuc_N"/>
    <property type="match status" value="1"/>
</dbReference>
<comment type="function">
    <text evidence="13">In addition to polymerase activity, this DNA polymerase exhibits 5'-3' exonuclease activity.</text>
</comment>
<keyword evidence="10 13" id="KW-0234">DNA repair</keyword>
<protein>
    <recommendedName>
        <fullName evidence="3 12">DNA polymerase I</fullName>
        <ecNumber evidence="2 12">2.7.7.7</ecNumber>
    </recommendedName>
</protein>
<dbReference type="Gene3D" id="3.40.50.1010">
    <property type="entry name" value="5'-nuclease"/>
    <property type="match status" value="1"/>
</dbReference>
<gene>
    <name evidence="13 16" type="primary">polA</name>
    <name evidence="16" type="ORF">AMOR_52200</name>
</gene>
<keyword evidence="6 13" id="KW-0235">DNA replication</keyword>
<evidence type="ECO:0000256" key="3">
    <source>
        <dbReference type="ARBA" id="ARBA00020311"/>
    </source>
</evidence>
<evidence type="ECO:0000256" key="12">
    <source>
        <dbReference type="NCBIfam" id="TIGR00593"/>
    </source>
</evidence>
<keyword evidence="8 13" id="KW-0239">DNA-directed DNA polymerase</keyword>
<dbReference type="SUPFAM" id="SSF88723">
    <property type="entry name" value="PIN domain-like"/>
    <property type="match status" value="1"/>
</dbReference>
<dbReference type="SUPFAM" id="SSF47807">
    <property type="entry name" value="5' to 3' exonuclease, C-terminal subdomain"/>
    <property type="match status" value="1"/>
</dbReference>
<sequence length="900" mass="98150">MPTLTLIDGSGFIFRAYHALPPLTTTRGQPTNAVYGFTTMLLKALRERAPTHVALVFDAARTTFRHEIDPGYKASRPEAPDDLRSQFPLVRDVARALRVPVIEEPHVEADDVIGTLACRAREQGWDVVVVTGDKDFAQLVDGKVTLYDPMAEASGRGGWTGPAEVEKKLGIKPEQVVDYMAILGDKIDDVPGIPGVGEVTAAALVKRFGTIEAMLARPDEIPQAVSRGGEKLKEKIVAAEDRIRMNKQLVALRCDLALPFAPDAFGRQPPDDPKVRALFSELEFSRLLKDLPAPPPTARAERPEVLRDRAALDAAVAALRAAGRAGIRPILGGPAPRTDPLVGVALGGGGRAYYLPLGHRYLGAPAGLSREEAREGLRALVEAEDVVKDAHDVKAALHAFAGLGLAWRGPGLDTELASRLLLPTRREHALADVARERISCELPRDPSGGDAARKSERTAVEGVEVERVAEWAAPCAAVLPDLAAVLERALEEERLGVLYREVERPLVAVIFEMERAGIAVDRGAMEGMSAEFGKAMEDLEARIHAAAGHPFNVASTRELAQVLFTELELPVVKRLKTGPSTDVDVLEKLAEQHPLPRLVLEHRALAKLKGTYVDALPLLVDPADGRIHTTFHQAGAATGRLSSTDPNLQNIPIRTELSRRIRRAFVAPEGRWLVSADYSQIELRILAHYSKDPALVAAFENREDVHTRTAAETFGVAPDAVTPDMRRIAKVLNFGIAYGLSAFGLSQRLDLPASEAQGIIDRYFTRYAGVRRYIEQAIEDARKNGESRTLYGRVRAMPEIGSRNPALRNAAERTAINTPIQGTAADIVKVAMVRVHEALARERLEARLLLQVHDELVLEVPEREVEPVEALVRREMVGAAKLDVPLEVELGHGRSWAEAH</sequence>
<dbReference type="SUPFAM" id="SSF56672">
    <property type="entry name" value="DNA/RNA polymerases"/>
    <property type="match status" value="1"/>
</dbReference>
<dbReference type="InterPro" id="IPR019760">
    <property type="entry name" value="DNA-dir_DNA_pol_A_CS"/>
</dbReference>
<comment type="catalytic activity">
    <reaction evidence="11 13">
        <text>DNA(n) + a 2'-deoxyribonucleoside 5'-triphosphate = DNA(n+1) + diphosphate</text>
        <dbReference type="Rhea" id="RHEA:22508"/>
        <dbReference type="Rhea" id="RHEA-COMP:17339"/>
        <dbReference type="Rhea" id="RHEA-COMP:17340"/>
        <dbReference type="ChEBI" id="CHEBI:33019"/>
        <dbReference type="ChEBI" id="CHEBI:61560"/>
        <dbReference type="ChEBI" id="CHEBI:173112"/>
        <dbReference type="EC" id="2.7.7.7"/>
    </reaction>
</comment>
<dbReference type="InterPro" id="IPR043502">
    <property type="entry name" value="DNA/RNA_pol_sf"/>
</dbReference>
<dbReference type="NCBIfam" id="NF004397">
    <property type="entry name" value="PRK05755.1"/>
    <property type="match status" value="1"/>
</dbReference>
<evidence type="ECO:0000256" key="9">
    <source>
        <dbReference type="ARBA" id="ARBA00023125"/>
    </source>
</evidence>
<dbReference type="Proteomes" id="UP001162891">
    <property type="component" value="Chromosome"/>
</dbReference>
<evidence type="ECO:0000313" key="16">
    <source>
        <dbReference type="EMBL" id="BDG06224.1"/>
    </source>
</evidence>
<evidence type="ECO:0000256" key="5">
    <source>
        <dbReference type="ARBA" id="ARBA00022695"/>
    </source>
</evidence>
<dbReference type="CDD" id="cd08637">
    <property type="entry name" value="DNA_pol_A_pol_I_C"/>
    <property type="match status" value="1"/>
</dbReference>
<feature type="domain" description="5'-3' exonuclease" evidence="14">
    <location>
        <begin position="1"/>
        <end position="268"/>
    </location>
</feature>
<keyword evidence="9 13" id="KW-0238">DNA-binding</keyword>
<dbReference type="PROSITE" id="PS00447">
    <property type="entry name" value="DNA_POLYMERASE_A"/>
    <property type="match status" value="1"/>
</dbReference>
<dbReference type="Gene3D" id="3.30.70.370">
    <property type="match status" value="1"/>
</dbReference>
<evidence type="ECO:0000256" key="13">
    <source>
        <dbReference type="RuleBase" id="RU004460"/>
    </source>
</evidence>
<dbReference type="InterPro" id="IPR020046">
    <property type="entry name" value="5-3_exonucl_a-hlix_arch_N"/>
</dbReference>
<keyword evidence="4 13" id="KW-0808">Transferase</keyword>
<evidence type="ECO:0000256" key="7">
    <source>
        <dbReference type="ARBA" id="ARBA00022763"/>
    </source>
</evidence>
<dbReference type="SMART" id="SM00475">
    <property type="entry name" value="53EXOc"/>
    <property type="match status" value="1"/>
</dbReference>
<dbReference type="EC" id="2.7.7.7" evidence="2 12"/>
<keyword evidence="13" id="KW-0540">Nuclease</keyword>
<dbReference type="Gene3D" id="3.30.420.10">
    <property type="entry name" value="Ribonuclease H-like superfamily/Ribonuclease H"/>
    <property type="match status" value="1"/>
</dbReference>
<dbReference type="Pfam" id="PF00476">
    <property type="entry name" value="DNA_pol_A"/>
    <property type="match status" value="1"/>
</dbReference>
<dbReference type="Pfam" id="PF01367">
    <property type="entry name" value="5_3_exonuc"/>
    <property type="match status" value="1"/>
</dbReference>
<evidence type="ECO:0000256" key="4">
    <source>
        <dbReference type="ARBA" id="ARBA00022679"/>
    </source>
</evidence>
<dbReference type="InterPro" id="IPR029060">
    <property type="entry name" value="PIN-like_dom_sf"/>
</dbReference>
<dbReference type="EMBL" id="AP025591">
    <property type="protein sequence ID" value="BDG06224.1"/>
    <property type="molecule type" value="Genomic_DNA"/>
</dbReference>
<keyword evidence="7 13" id="KW-0227">DNA damage</keyword>
<evidence type="ECO:0000259" key="14">
    <source>
        <dbReference type="SMART" id="SM00475"/>
    </source>
</evidence>
<dbReference type="InterPro" id="IPR036397">
    <property type="entry name" value="RNaseH_sf"/>
</dbReference>
<evidence type="ECO:0000256" key="2">
    <source>
        <dbReference type="ARBA" id="ARBA00012417"/>
    </source>
</evidence>
<evidence type="ECO:0000259" key="15">
    <source>
        <dbReference type="SMART" id="SM00482"/>
    </source>
</evidence>
<dbReference type="InterPro" id="IPR008918">
    <property type="entry name" value="HhH2"/>
</dbReference>
<dbReference type="SMART" id="SM00482">
    <property type="entry name" value="POLAc"/>
    <property type="match status" value="1"/>
</dbReference>
<evidence type="ECO:0000313" key="17">
    <source>
        <dbReference type="Proteomes" id="UP001162891"/>
    </source>
</evidence>
<dbReference type="InterPro" id="IPR036279">
    <property type="entry name" value="5-3_exonuclease_C_sf"/>
</dbReference>
<evidence type="ECO:0000256" key="6">
    <source>
        <dbReference type="ARBA" id="ARBA00022705"/>
    </source>
</evidence>
<dbReference type="InterPro" id="IPR018320">
    <property type="entry name" value="DNA_polymerase_1"/>
</dbReference>
<dbReference type="Gene3D" id="1.20.1060.10">
    <property type="entry name" value="Taq DNA Polymerase, Chain T, domain 4"/>
    <property type="match status" value="1"/>
</dbReference>
<feature type="domain" description="DNA-directed DNA polymerase family A palm" evidence="15">
    <location>
        <begin position="658"/>
        <end position="864"/>
    </location>
</feature>
<keyword evidence="13" id="KW-0269">Exonuclease</keyword>
<dbReference type="InterPro" id="IPR001098">
    <property type="entry name" value="DNA-dir_DNA_pol_A_palm_dom"/>
</dbReference>
<dbReference type="PRINTS" id="PR00868">
    <property type="entry name" value="DNAPOLI"/>
</dbReference>
<dbReference type="InterPro" id="IPR002298">
    <property type="entry name" value="DNA_polymerase_A"/>
</dbReference>
<dbReference type="CDD" id="cd09898">
    <property type="entry name" value="H3TH_53EXO"/>
    <property type="match status" value="1"/>
</dbReference>
<dbReference type="InterPro" id="IPR002421">
    <property type="entry name" value="5-3_exonuclease"/>
</dbReference>
<dbReference type="InterPro" id="IPR012337">
    <property type="entry name" value="RNaseH-like_sf"/>
</dbReference>
<dbReference type="PANTHER" id="PTHR10133">
    <property type="entry name" value="DNA POLYMERASE I"/>
    <property type="match status" value="1"/>
</dbReference>
<keyword evidence="17" id="KW-1185">Reference proteome</keyword>
<dbReference type="RefSeq" id="WP_248355626.1">
    <property type="nucleotide sequence ID" value="NZ_AP025591.1"/>
</dbReference>
<dbReference type="CDD" id="cd09859">
    <property type="entry name" value="PIN_53EXO"/>
    <property type="match status" value="1"/>
</dbReference>
<dbReference type="InterPro" id="IPR020045">
    <property type="entry name" value="DNA_polI_H3TH"/>
</dbReference>
<dbReference type="Gene3D" id="1.10.150.20">
    <property type="entry name" value="5' to 3' exonuclease, C-terminal subdomain"/>
    <property type="match status" value="2"/>
</dbReference>